<dbReference type="EMBL" id="SNWN01000001">
    <property type="protein sequence ID" value="TDO22146.1"/>
    <property type="molecule type" value="Genomic_DNA"/>
</dbReference>
<dbReference type="RefSeq" id="WP_094254993.1">
    <property type="nucleotide sequence ID" value="NZ_NNCE01000010.1"/>
</dbReference>
<comment type="caution">
    <text evidence="15">The sequence shown here is derived from an EMBL/GenBank/DDBJ whole genome shotgun (WGS) entry which is preliminary data.</text>
</comment>
<name>A0A4R6IJM8_9MOLU</name>
<proteinExistence type="inferred from homology"/>
<evidence type="ECO:0000256" key="5">
    <source>
        <dbReference type="ARBA" id="ARBA00022597"/>
    </source>
</evidence>
<evidence type="ECO:0000256" key="14">
    <source>
        <dbReference type="SAM" id="Phobius"/>
    </source>
</evidence>
<dbReference type="PANTHER" id="PTHR33843">
    <property type="entry name" value="ASCORBATE-SPECIFIC PTS SYSTEM EIIC COMPONENT"/>
    <property type="match status" value="1"/>
</dbReference>
<evidence type="ECO:0000256" key="12">
    <source>
        <dbReference type="ARBA" id="ARBA00039702"/>
    </source>
</evidence>
<feature type="transmembrane region" description="Helical" evidence="14">
    <location>
        <begin position="94"/>
        <end position="113"/>
    </location>
</feature>
<keyword evidence="8 14" id="KW-1133">Transmembrane helix</keyword>
<feature type="transmembrane region" description="Helical" evidence="14">
    <location>
        <begin position="439"/>
        <end position="460"/>
    </location>
</feature>
<dbReference type="AlphaFoldDB" id="A0A4R6IJM8"/>
<keyword evidence="6" id="KW-0598">Phosphotransferase system</keyword>
<dbReference type="InterPro" id="IPR004703">
    <property type="entry name" value="PTS_sugar-sp_permease"/>
</dbReference>
<feature type="transmembrane region" description="Helical" evidence="14">
    <location>
        <begin position="408"/>
        <end position="427"/>
    </location>
</feature>
<protein>
    <recommendedName>
        <fullName evidence="12">Ascorbate-specific PTS system EIIC component</fullName>
    </recommendedName>
    <alternativeName>
        <fullName evidence="13">Ascorbate-specific permease IIC component UlaA</fullName>
    </alternativeName>
</protein>
<feature type="transmembrane region" description="Helical" evidence="14">
    <location>
        <begin position="466"/>
        <end position="489"/>
    </location>
</feature>
<comment type="subcellular location">
    <subcellularLocation>
        <location evidence="1">Cell membrane</location>
        <topology evidence="1">Multi-pass membrane protein</topology>
    </subcellularLocation>
</comment>
<dbReference type="PANTHER" id="PTHR33843:SF4">
    <property type="entry name" value="ASCORBATE-SPECIFIC PTS SYSTEM EIIC COMPONENT"/>
    <property type="match status" value="1"/>
</dbReference>
<dbReference type="NCBIfam" id="NF006925">
    <property type="entry name" value="PRK09410.2-3"/>
    <property type="match status" value="1"/>
</dbReference>
<feature type="transmembrane region" description="Helical" evidence="14">
    <location>
        <begin position="12"/>
        <end position="33"/>
    </location>
</feature>
<keyword evidence="16" id="KW-1185">Reference proteome</keyword>
<feature type="transmembrane region" description="Helical" evidence="14">
    <location>
        <begin position="148"/>
        <end position="168"/>
    </location>
</feature>
<dbReference type="InterPro" id="IPR051562">
    <property type="entry name" value="Ascorbate-PTS_EIIC"/>
</dbReference>
<evidence type="ECO:0000256" key="9">
    <source>
        <dbReference type="ARBA" id="ARBA00023136"/>
    </source>
</evidence>
<evidence type="ECO:0000256" key="2">
    <source>
        <dbReference type="ARBA" id="ARBA00011738"/>
    </source>
</evidence>
<feature type="transmembrane region" description="Helical" evidence="14">
    <location>
        <begin position="64"/>
        <end position="82"/>
    </location>
</feature>
<evidence type="ECO:0000256" key="13">
    <source>
        <dbReference type="ARBA" id="ARBA00042859"/>
    </source>
</evidence>
<evidence type="ECO:0000256" key="10">
    <source>
        <dbReference type="ARBA" id="ARBA00037387"/>
    </source>
</evidence>
<dbReference type="Proteomes" id="UP000295518">
    <property type="component" value="Unassembled WGS sequence"/>
</dbReference>
<evidence type="ECO:0000256" key="7">
    <source>
        <dbReference type="ARBA" id="ARBA00022692"/>
    </source>
</evidence>
<dbReference type="OrthoDB" id="9796178at2"/>
<keyword evidence="3" id="KW-0813">Transport</keyword>
<comment type="subunit">
    <text evidence="2">Homodimer.</text>
</comment>
<reference evidence="15 16" key="1">
    <citation type="submission" date="2019-03" db="EMBL/GenBank/DDBJ databases">
        <title>Genomic Encyclopedia of Archaeal and Bacterial Type Strains, Phase II (KMG-II): from individual species to whole genera.</title>
        <authorList>
            <person name="Goeker M."/>
        </authorList>
    </citation>
    <scope>NUCLEOTIDE SEQUENCE [LARGE SCALE GENOMIC DNA]</scope>
    <source>
        <strain evidence="15 16">ATCC 700618</strain>
    </source>
</reference>
<evidence type="ECO:0000313" key="16">
    <source>
        <dbReference type="Proteomes" id="UP000295518"/>
    </source>
</evidence>
<keyword evidence="9 14" id="KW-0472">Membrane</keyword>
<evidence type="ECO:0000256" key="4">
    <source>
        <dbReference type="ARBA" id="ARBA00022475"/>
    </source>
</evidence>
<accession>A0A4R6IJM8</accession>
<organism evidence="15 16">
    <name type="scientific">Mycoplasma testudineum</name>
    <dbReference type="NCBI Taxonomy" id="244584"/>
    <lineage>
        <taxon>Bacteria</taxon>
        <taxon>Bacillati</taxon>
        <taxon>Mycoplasmatota</taxon>
        <taxon>Mollicutes</taxon>
        <taxon>Mycoplasmataceae</taxon>
        <taxon>Mycoplasma</taxon>
    </lineage>
</organism>
<evidence type="ECO:0000313" key="15">
    <source>
        <dbReference type="EMBL" id="TDO22146.1"/>
    </source>
</evidence>
<keyword evidence="7 14" id="KW-0812">Transmembrane</keyword>
<comment type="similarity">
    <text evidence="11">Belongs to the UlaA family.</text>
</comment>
<evidence type="ECO:0000256" key="11">
    <source>
        <dbReference type="ARBA" id="ARBA00038218"/>
    </source>
</evidence>
<feature type="transmembrane region" description="Helical" evidence="14">
    <location>
        <begin position="213"/>
        <end position="233"/>
    </location>
</feature>
<feature type="transmembrane region" description="Helical" evidence="14">
    <location>
        <begin position="294"/>
        <end position="314"/>
    </location>
</feature>
<dbReference type="GO" id="GO:0009401">
    <property type="term" value="P:phosphoenolpyruvate-dependent sugar phosphotransferase system"/>
    <property type="evidence" value="ECO:0007669"/>
    <property type="project" value="UniProtKB-KW"/>
</dbReference>
<feature type="transmembrane region" description="Helical" evidence="14">
    <location>
        <begin position="180"/>
        <end position="201"/>
    </location>
</feature>
<keyword evidence="5" id="KW-0762">Sugar transport</keyword>
<evidence type="ECO:0000256" key="3">
    <source>
        <dbReference type="ARBA" id="ARBA00022448"/>
    </source>
</evidence>
<dbReference type="Pfam" id="PF03611">
    <property type="entry name" value="EIIC-GAT"/>
    <property type="match status" value="1"/>
</dbReference>
<evidence type="ECO:0000256" key="6">
    <source>
        <dbReference type="ARBA" id="ARBA00022683"/>
    </source>
</evidence>
<sequence>MPKKSFKSKSKIYIGWGIFLLINLIIIALVFGLRMGLYNDSASVAAVFLIEQIYLNQFLKQPQLLLGAIVFLGYMILGRGFVTSVLGAIKTIIGFLLLNIGAGALVGLASPVFNGIQSAIGLKIVPLDPYLGWTSANAFLGSLGSSSFVSLAAYVFVIGFAVNILLVVFKKWTNVHSLMLTGHVMFQQAAIATVAIYIMIFRSVALSNGSISAGVQFGTIAITGIFLGMYWGVGSTSTLKATNAVTENAGFAIGHQQMFAASISYKLGKYFGKKEDNAENRILPKYLKIFEDNIFTQVVILFILFAALILIIYVTTPDSIIAKNGYVYSFTPGYGQWNVFGGAHPVINIMGGALKLVASIIAIITGVRMFVTELQQAFQGISEKIIPGAVIGVDIAAVYGFSPNALTYGFVSGTIGKFLGVGIIIGLTKISGVNNYLAVPIPLFIALFFSSGALGIYANASGGWKASIIVPLIWGILSMFAAGLGIAALSQGFNNGLGQGILATASSPWATGYLGMEDWSFFFGIVMLIGGYAVPAGYIAVFGSILIMIFIGQLIDSGLQEKPTFLQKILKLKPELKTVVQE</sequence>
<comment type="function">
    <text evidence="10">The phosphoenolpyruvate-dependent sugar phosphotransferase system (sugar PTS), a major carbohydrate active transport system, catalyzes the phosphorylation of incoming sugar substrates concomitantly with their translocation across the cell membrane. The enzyme II UlaABC PTS system is involved in ascorbate transport.</text>
</comment>
<feature type="transmembrane region" description="Helical" evidence="14">
    <location>
        <begin position="346"/>
        <end position="364"/>
    </location>
</feature>
<dbReference type="NCBIfam" id="NF006924">
    <property type="entry name" value="PRK09410.2-2"/>
    <property type="match status" value="1"/>
</dbReference>
<feature type="transmembrane region" description="Helical" evidence="14">
    <location>
        <begin position="521"/>
        <end position="551"/>
    </location>
</feature>
<evidence type="ECO:0000256" key="8">
    <source>
        <dbReference type="ARBA" id="ARBA00022989"/>
    </source>
</evidence>
<evidence type="ECO:0000256" key="1">
    <source>
        <dbReference type="ARBA" id="ARBA00004651"/>
    </source>
</evidence>
<dbReference type="GO" id="GO:0005886">
    <property type="term" value="C:plasma membrane"/>
    <property type="evidence" value="ECO:0007669"/>
    <property type="project" value="UniProtKB-SubCell"/>
</dbReference>
<keyword evidence="4" id="KW-1003">Cell membrane</keyword>
<gene>
    <name evidence="15" type="ORF">EI74_0003</name>
</gene>